<dbReference type="RefSeq" id="WP_146260640.1">
    <property type="nucleotide sequence ID" value="NZ_QKZK01000006.1"/>
</dbReference>
<dbReference type="Proteomes" id="UP000249239">
    <property type="component" value="Unassembled WGS sequence"/>
</dbReference>
<dbReference type="InterPro" id="IPR026444">
    <property type="entry name" value="Secre_tail"/>
</dbReference>
<dbReference type="OrthoDB" id="903144at2"/>
<organism evidence="3 4">
    <name type="scientific">Breznakibacter xylanolyticus</name>
    <dbReference type="NCBI Taxonomy" id="990"/>
    <lineage>
        <taxon>Bacteria</taxon>
        <taxon>Pseudomonadati</taxon>
        <taxon>Bacteroidota</taxon>
        <taxon>Bacteroidia</taxon>
        <taxon>Marinilabiliales</taxon>
        <taxon>Marinilabiliaceae</taxon>
        <taxon>Breznakibacter</taxon>
    </lineage>
</organism>
<feature type="signal peptide" evidence="1">
    <location>
        <begin position="1"/>
        <end position="40"/>
    </location>
</feature>
<accession>A0A2W7NGL7</accession>
<name>A0A2W7NGL7_9BACT</name>
<feature type="domain" description="Secretion system C-terminal sorting" evidence="2">
    <location>
        <begin position="883"/>
        <end position="951"/>
    </location>
</feature>
<protein>
    <submittedName>
        <fullName evidence="3">Putative secreted protein (Por secretion system target)</fullName>
    </submittedName>
</protein>
<comment type="caution">
    <text evidence="3">The sequence shown here is derived from an EMBL/GenBank/DDBJ whole genome shotgun (WGS) entry which is preliminary data.</text>
</comment>
<reference evidence="3 4" key="1">
    <citation type="submission" date="2018-06" db="EMBL/GenBank/DDBJ databases">
        <title>Genomic Encyclopedia of Archaeal and Bacterial Type Strains, Phase II (KMG-II): from individual species to whole genera.</title>
        <authorList>
            <person name="Goeker M."/>
        </authorList>
    </citation>
    <scope>NUCLEOTIDE SEQUENCE [LARGE SCALE GENOMIC DNA]</scope>
    <source>
        <strain evidence="3 4">DSM 6779</strain>
    </source>
</reference>
<feature type="chain" id="PRO_5016088032" evidence="1">
    <location>
        <begin position="41"/>
        <end position="952"/>
    </location>
</feature>
<proteinExistence type="predicted"/>
<sequence length="952" mass="101878">MRKFYDDLNVHRPATRNWVRKTMGTLGVAALLALPAQVVAQGTAMSWTGASNTNFTYDANWNPAGTPGGNSLTVPVTTSVTSNNYPVISGSENISVYFLENAYNADPTLITPIVVDLASNDVSLSINRGNTSKIDYGMCGLTINKGTVNFGKDGSWRWDENNSLLTVNGGVVNFNGQVVLWNNKTGAALGSGQITINGGTVKFASTLEPIIRFNETREGGQIIIKGDGKVFYRGNWDCQSKIDNGCINGGSEYSILKTYDAATGYTTLSALPSSTFLIKNADRQLLTAGASGTALEMLKTARVTGAKSLVWKYREEGAVTYTSTGVTEATYTPSFANSGVYYVICEAVDANDVVVQSQEVEINVGSTRISVSPYFNQQYIRVNGVLHPKTASFTETPVSYTWKSFNRDTKEYLEFDGAAGQLTVSPSFTSIGTYDVFVEATFNDGRVERSSVMVYYVEAASTTGKDMIWNGLFSTDGFYSGNYAPVSPTFKNKLTINGSGNVPATFTGSVNDTINALTVAAGASMNLSMNSGVVFNVRGEVYVHGTLNITSGIAHFSSNFTRLHSAGSLLNVSGNAIAIVQYMKMGDSDTPASTNGGQLHVTDNARVYNNMVPDRISTKDPSYSMMYVDDNASIYFPGNSTAVVNTRIADAKIACAKAGYVPAVVYDKSIDSTRIYSRLASGFAIENVTSQIVAQNTETEAAYTLTNLESNDIQAIKWYYGTSLNGPWNELAGSDNQLTYKPAVPVGGTVYVVAIGTTSQGVQVMTNNVVALDVIAVTLSPASQQVLVSGTPVDLTYSINGGLTAQDVAWYEKINGEVDYNAPISTTATFTPSTAALGERIYICLANVEINNVVTTVESSEAVVKVVEVITSVEEKASAQLSVYPNPSKGQFFVDGIEGEYSVEVIDMKGAIVYKNHFTNGGAQEVAIDRKGIFTVKVVSGADVKTTRVVVK</sequence>
<keyword evidence="4" id="KW-1185">Reference proteome</keyword>
<gene>
    <name evidence="3" type="ORF">LX69_01016</name>
</gene>
<keyword evidence="1" id="KW-0732">Signal</keyword>
<dbReference type="AlphaFoldDB" id="A0A2W7NGL7"/>
<evidence type="ECO:0000313" key="4">
    <source>
        <dbReference type="Proteomes" id="UP000249239"/>
    </source>
</evidence>
<dbReference type="Pfam" id="PF18962">
    <property type="entry name" value="Por_Secre_tail"/>
    <property type="match status" value="1"/>
</dbReference>
<dbReference type="NCBIfam" id="TIGR04183">
    <property type="entry name" value="Por_Secre_tail"/>
    <property type="match status" value="1"/>
</dbReference>
<evidence type="ECO:0000256" key="1">
    <source>
        <dbReference type="SAM" id="SignalP"/>
    </source>
</evidence>
<dbReference type="EMBL" id="QKZK01000006">
    <property type="protein sequence ID" value="PZX18623.1"/>
    <property type="molecule type" value="Genomic_DNA"/>
</dbReference>
<evidence type="ECO:0000313" key="3">
    <source>
        <dbReference type="EMBL" id="PZX18623.1"/>
    </source>
</evidence>
<evidence type="ECO:0000259" key="2">
    <source>
        <dbReference type="Pfam" id="PF18962"/>
    </source>
</evidence>